<dbReference type="Proteomes" id="UP000821866">
    <property type="component" value="Unassembled WGS sequence"/>
</dbReference>
<protein>
    <submittedName>
        <fullName evidence="1">Uncharacterized protein</fullName>
    </submittedName>
</protein>
<gene>
    <name evidence="1" type="ORF">HPB51_020047</name>
</gene>
<reference evidence="1" key="2">
    <citation type="submission" date="2021-09" db="EMBL/GenBank/DDBJ databases">
        <authorList>
            <person name="Jia N."/>
            <person name="Wang J."/>
            <person name="Shi W."/>
            <person name="Du L."/>
            <person name="Sun Y."/>
            <person name="Zhan W."/>
            <person name="Jiang J."/>
            <person name="Wang Q."/>
            <person name="Zhang B."/>
            <person name="Ji P."/>
            <person name="Sakyi L.B."/>
            <person name="Cui X."/>
            <person name="Yuan T."/>
            <person name="Jiang B."/>
            <person name="Yang W."/>
            <person name="Lam T.T.-Y."/>
            <person name="Chang Q."/>
            <person name="Ding S."/>
            <person name="Wang X."/>
            <person name="Zhu J."/>
            <person name="Ruan X."/>
            <person name="Zhao L."/>
            <person name="Wei J."/>
            <person name="Que T."/>
            <person name="Du C."/>
            <person name="Cheng J."/>
            <person name="Dai P."/>
            <person name="Han X."/>
            <person name="Huang E."/>
            <person name="Gao Y."/>
            <person name="Liu J."/>
            <person name="Shao H."/>
            <person name="Ye R."/>
            <person name="Li L."/>
            <person name="Wei W."/>
            <person name="Wang X."/>
            <person name="Wang C."/>
            <person name="Huo Q."/>
            <person name="Li W."/>
            <person name="Guo W."/>
            <person name="Chen H."/>
            <person name="Chen S."/>
            <person name="Zhou L."/>
            <person name="Zhou L."/>
            <person name="Ni X."/>
            <person name="Tian J."/>
            <person name="Zhou Y."/>
            <person name="Sheng Y."/>
            <person name="Liu T."/>
            <person name="Pan Y."/>
            <person name="Xia L."/>
            <person name="Li J."/>
            <person name="Zhao F."/>
            <person name="Cao W."/>
        </authorList>
    </citation>
    <scope>NUCLEOTIDE SEQUENCE</scope>
    <source>
        <strain evidence="1">Rmic-2018</strain>
        <tissue evidence="1">Larvae</tissue>
    </source>
</reference>
<reference evidence="1" key="1">
    <citation type="journal article" date="2020" name="Cell">
        <title>Large-Scale Comparative Analyses of Tick Genomes Elucidate Their Genetic Diversity and Vector Capacities.</title>
        <authorList>
            <consortium name="Tick Genome and Microbiome Consortium (TIGMIC)"/>
            <person name="Jia N."/>
            <person name="Wang J."/>
            <person name="Shi W."/>
            <person name="Du L."/>
            <person name="Sun Y."/>
            <person name="Zhan W."/>
            <person name="Jiang J.F."/>
            <person name="Wang Q."/>
            <person name="Zhang B."/>
            <person name="Ji P."/>
            <person name="Bell-Sakyi L."/>
            <person name="Cui X.M."/>
            <person name="Yuan T.T."/>
            <person name="Jiang B.G."/>
            <person name="Yang W.F."/>
            <person name="Lam T.T."/>
            <person name="Chang Q.C."/>
            <person name="Ding S.J."/>
            <person name="Wang X.J."/>
            <person name="Zhu J.G."/>
            <person name="Ruan X.D."/>
            <person name="Zhao L."/>
            <person name="Wei J.T."/>
            <person name="Ye R.Z."/>
            <person name="Que T.C."/>
            <person name="Du C.H."/>
            <person name="Zhou Y.H."/>
            <person name="Cheng J.X."/>
            <person name="Dai P.F."/>
            <person name="Guo W.B."/>
            <person name="Han X.H."/>
            <person name="Huang E.J."/>
            <person name="Li L.F."/>
            <person name="Wei W."/>
            <person name="Gao Y.C."/>
            <person name="Liu J.Z."/>
            <person name="Shao H.Z."/>
            <person name="Wang X."/>
            <person name="Wang C.C."/>
            <person name="Yang T.C."/>
            <person name="Huo Q.B."/>
            <person name="Li W."/>
            <person name="Chen H.Y."/>
            <person name="Chen S.E."/>
            <person name="Zhou L.G."/>
            <person name="Ni X.B."/>
            <person name="Tian J.H."/>
            <person name="Sheng Y."/>
            <person name="Liu T."/>
            <person name="Pan Y.S."/>
            <person name="Xia L.Y."/>
            <person name="Li J."/>
            <person name="Zhao F."/>
            <person name="Cao W.C."/>
        </authorList>
    </citation>
    <scope>NUCLEOTIDE SEQUENCE</scope>
    <source>
        <strain evidence="1">Rmic-2018</strain>
    </source>
</reference>
<dbReference type="AlphaFoldDB" id="A0A9J6DVT0"/>
<dbReference type="EMBL" id="JABSTU010000007">
    <property type="protein sequence ID" value="KAH8026341.1"/>
    <property type="molecule type" value="Genomic_DNA"/>
</dbReference>
<organism evidence="1 2">
    <name type="scientific">Rhipicephalus microplus</name>
    <name type="common">Cattle tick</name>
    <name type="synonym">Boophilus microplus</name>
    <dbReference type="NCBI Taxonomy" id="6941"/>
    <lineage>
        <taxon>Eukaryota</taxon>
        <taxon>Metazoa</taxon>
        <taxon>Ecdysozoa</taxon>
        <taxon>Arthropoda</taxon>
        <taxon>Chelicerata</taxon>
        <taxon>Arachnida</taxon>
        <taxon>Acari</taxon>
        <taxon>Parasitiformes</taxon>
        <taxon>Ixodida</taxon>
        <taxon>Ixodoidea</taxon>
        <taxon>Ixodidae</taxon>
        <taxon>Rhipicephalinae</taxon>
        <taxon>Rhipicephalus</taxon>
        <taxon>Boophilus</taxon>
    </lineage>
</organism>
<dbReference type="VEuPathDB" id="VectorBase:LOC119169464"/>
<accession>A0A9J6DVT0</accession>
<name>A0A9J6DVT0_RHIMP</name>
<sequence>MPARVTLQDYASHRFKGIFQRSPEQPRKSLLAGSLLCTLGVIRFSGTYVYPADGLCNLITFDSLFVTGGITLSPPYNDEFDTFLEMARRHRITQYAIGIDHKNENLMSDLIANTATRTTLDDMWSQRIHHYAQVNTPVMEAMGNPYEYVSQSARGLQMISQLMRDRAHSEGLPSLKILHYPLIYDSMAADVASALTFAQINSYIPTQSLLSSATSRPRDIRWRCCFVHVPDAPVKP</sequence>
<comment type="caution">
    <text evidence="1">The sequence shown here is derived from an EMBL/GenBank/DDBJ whole genome shotgun (WGS) entry which is preliminary data.</text>
</comment>
<keyword evidence="2" id="KW-1185">Reference proteome</keyword>
<proteinExistence type="predicted"/>
<evidence type="ECO:0000313" key="2">
    <source>
        <dbReference type="Proteomes" id="UP000821866"/>
    </source>
</evidence>
<evidence type="ECO:0000313" key="1">
    <source>
        <dbReference type="EMBL" id="KAH8026341.1"/>
    </source>
</evidence>